<evidence type="ECO:0000313" key="2">
    <source>
        <dbReference type="Proteomes" id="UP000001591"/>
    </source>
</evidence>
<gene>
    <name evidence="1" type="ordered locus">RC1_1675</name>
</gene>
<dbReference type="AlphaFoldDB" id="B6INH7"/>
<dbReference type="HOGENOM" id="CLU_2221138_0_0_5"/>
<dbReference type="KEGG" id="rce:RC1_1675"/>
<accession>B6INH7</accession>
<evidence type="ECO:0000313" key="1">
    <source>
        <dbReference type="EMBL" id="ACI99074.1"/>
    </source>
</evidence>
<keyword evidence="2" id="KW-1185">Reference proteome</keyword>
<dbReference type="STRING" id="414684.RC1_1675"/>
<proteinExistence type="predicted"/>
<organism evidence="1 2">
    <name type="scientific">Rhodospirillum centenum (strain ATCC 51521 / SW)</name>
    <dbReference type="NCBI Taxonomy" id="414684"/>
    <lineage>
        <taxon>Bacteria</taxon>
        <taxon>Pseudomonadati</taxon>
        <taxon>Pseudomonadota</taxon>
        <taxon>Alphaproteobacteria</taxon>
        <taxon>Rhodospirillales</taxon>
        <taxon>Rhodospirillaceae</taxon>
        <taxon>Rhodospirillum</taxon>
    </lineage>
</organism>
<dbReference type="Proteomes" id="UP000001591">
    <property type="component" value="Chromosome"/>
</dbReference>
<protein>
    <submittedName>
        <fullName evidence="1">Uncharacterized protein</fullName>
    </submittedName>
</protein>
<sequence length="106" mass="11402">MSLLARSAFMPPRCRPCGGRAGCDVRHCDRARPCGEGWADGCRGIAETGAKGYATLRPAALDPSGPEIMLADTVRTVNGRRADTLQTPCGHRPVPRCVARRSVQRQ</sequence>
<reference evidence="1 2" key="1">
    <citation type="journal article" date="2010" name="BMC Genomics">
        <title>Metabolic flexibility revealed in the genome of the cyst-forming alpha-1 proteobacterium Rhodospirillum centenum.</title>
        <authorList>
            <person name="Lu Y.K."/>
            <person name="Marden J."/>
            <person name="Han M."/>
            <person name="Swingley W.D."/>
            <person name="Mastrian S.D."/>
            <person name="Chowdhury S.R."/>
            <person name="Hao J."/>
            <person name="Helmy T."/>
            <person name="Kim S."/>
            <person name="Kurdoglu A.A."/>
            <person name="Matthies H.J."/>
            <person name="Rollo D."/>
            <person name="Stothard P."/>
            <person name="Blankenship R.E."/>
            <person name="Bauer C.E."/>
            <person name="Touchman J.W."/>
        </authorList>
    </citation>
    <scope>NUCLEOTIDE SEQUENCE [LARGE SCALE GENOMIC DNA]</scope>
    <source>
        <strain evidence="2">ATCC 51521 / SW</strain>
    </source>
</reference>
<dbReference type="EMBL" id="CP000613">
    <property type="protein sequence ID" value="ACI99074.1"/>
    <property type="molecule type" value="Genomic_DNA"/>
</dbReference>
<name>B6INH7_RHOCS</name>